<dbReference type="SMART" id="SM00345">
    <property type="entry name" value="HTH_GNTR"/>
    <property type="match status" value="1"/>
</dbReference>
<dbReference type="PRINTS" id="PR00035">
    <property type="entry name" value="HTHGNTR"/>
</dbReference>
<dbReference type="InterPro" id="IPR036388">
    <property type="entry name" value="WH-like_DNA-bd_sf"/>
</dbReference>
<dbReference type="InterPro" id="IPR000524">
    <property type="entry name" value="Tscrpt_reg_HTH_GntR"/>
</dbReference>
<keyword evidence="2" id="KW-0238">DNA-binding</keyword>
<feature type="domain" description="HTH gntR-type" evidence="4">
    <location>
        <begin position="8"/>
        <end position="75"/>
    </location>
</feature>
<evidence type="ECO:0000313" key="5">
    <source>
        <dbReference type="EMBL" id="MFB8768613.1"/>
    </source>
</evidence>
<organism evidence="6 7">
    <name type="scientific">Nocardiopsis alba</name>
    <dbReference type="NCBI Taxonomy" id="53437"/>
    <lineage>
        <taxon>Bacteria</taxon>
        <taxon>Bacillati</taxon>
        <taxon>Actinomycetota</taxon>
        <taxon>Actinomycetes</taxon>
        <taxon>Streptosporangiales</taxon>
        <taxon>Nocardiopsidaceae</taxon>
        <taxon>Nocardiopsis</taxon>
    </lineage>
</organism>
<dbReference type="PANTHER" id="PTHR43537">
    <property type="entry name" value="TRANSCRIPTIONAL REGULATOR, GNTR FAMILY"/>
    <property type="match status" value="1"/>
</dbReference>
<evidence type="ECO:0000313" key="7">
    <source>
        <dbReference type="Proteomes" id="UP000467124"/>
    </source>
</evidence>
<dbReference type="CDD" id="cd07377">
    <property type="entry name" value="WHTH_GntR"/>
    <property type="match status" value="1"/>
</dbReference>
<dbReference type="GO" id="GO:0003700">
    <property type="term" value="F:DNA-binding transcription factor activity"/>
    <property type="evidence" value="ECO:0007669"/>
    <property type="project" value="InterPro"/>
</dbReference>
<dbReference type="SUPFAM" id="SSF48008">
    <property type="entry name" value="GntR ligand-binding domain-like"/>
    <property type="match status" value="1"/>
</dbReference>
<evidence type="ECO:0000313" key="8">
    <source>
        <dbReference type="Proteomes" id="UP001585053"/>
    </source>
</evidence>
<name>A0A7K2IND1_9ACTN</name>
<dbReference type="EMBL" id="JAYMRS010000003">
    <property type="protein sequence ID" value="MFB8768613.1"/>
    <property type="molecule type" value="Genomic_DNA"/>
</dbReference>
<comment type="caution">
    <text evidence="6">The sequence shown here is derived from an EMBL/GenBank/DDBJ whole genome shotgun (WGS) entry which is preliminary data.</text>
</comment>
<reference evidence="5 8" key="2">
    <citation type="submission" date="2024-01" db="EMBL/GenBank/DDBJ databases">
        <title>Genome mining of biosynthetic gene clusters to explore secondary metabolites of Streptomyces sp.</title>
        <authorList>
            <person name="Baig A."/>
            <person name="Ajitkumar Shintre N."/>
            <person name="Kumar H."/>
            <person name="Anbarasu A."/>
            <person name="Ramaiah S."/>
        </authorList>
    </citation>
    <scope>NUCLEOTIDE SEQUENCE [LARGE SCALE GENOMIC DNA]</scope>
    <source>
        <strain evidence="5 8">A01</strain>
    </source>
</reference>
<dbReference type="EMBL" id="WWHY01000001">
    <property type="protein sequence ID" value="MYR31469.1"/>
    <property type="molecule type" value="Genomic_DNA"/>
</dbReference>
<dbReference type="SMART" id="SM00895">
    <property type="entry name" value="FCD"/>
    <property type="match status" value="1"/>
</dbReference>
<dbReference type="PANTHER" id="PTHR43537:SF45">
    <property type="entry name" value="GNTR FAMILY REGULATORY PROTEIN"/>
    <property type="match status" value="1"/>
</dbReference>
<dbReference type="Proteomes" id="UP001585053">
    <property type="component" value="Unassembled WGS sequence"/>
</dbReference>
<dbReference type="Gene3D" id="1.10.10.10">
    <property type="entry name" value="Winged helix-like DNA-binding domain superfamily/Winged helix DNA-binding domain"/>
    <property type="match status" value="1"/>
</dbReference>
<keyword evidence="8" id="KW-1185">Reference proteome</keyword>
<dbReference type="AlphaFoldDB" id="A0A7K2IND1"/>
<evidence type="ECO:0000259" key="4">
    <source>
        <dbReference type="PROSITE" id="PS50949"/>
    </source>
</evidence>
<proteinExistence type="predicted"/>
<dbReference type="InterPro" id="IPR011711">
    <property type="entry name" value="GntR_C"/>
</dbReference>
<dbReference type="GO" id="GO:0003677">
    <property type="term" value="F:DNA binding"/>
    <property type="evidence" value="ECO:0007669"/>
    <property type="project" value="UniProtKB-KW"/>
</dbReference>
<dbReference type="Pfam" id="PF00392">
    <property type="entry name" value="GntR"/>
    <property type="match status" value="1"/>
</dbReference>
<keyword evidence="1" id="KW-0805">Transcription regulation</keyword>
<dbReference type="Gene3D" id="1.20.120.530">
    <property type="entry name" value="GntR ligand-binding domain-like"/>
    <property type="match status" value="1"/>
</dbReference>
<accession>A0A7K2IND1</accession>
<keyword evidence="3" id="KW-0804">Transcription</keyword>
<evidence type="ECO:0000256" key="1">
    <source>
        <dbReference type="ARBA" id="ARBA00023015"/>
    </source>
</evidence>
<dbReference type="RefSeq" id="WP_161110298.1">
    <property type="nucleotide sequence ID" value="NZ_JAYMRS010000003.1"/>
</dbReference>
<dbReference type="Pfam" id="PF07729">
    <property type="entry name" value="FCD"/>
    <property type="match status" value="1"/>
</dbReference>
<gene>
    <name evidence="6" type="ORF">GTW20_04105</name>
    <name evidence="5" type="ORF">VSQ78_12955</name>
</gene>
<dbReference type="InterPro" id="IPR036390">
    <property type="entry name" value="WH_DNA-bd_sf"/>
</dbReference>
<protein>
    <submittedName>
        <fullName evidence="6">FCD domain-containing protein</fullName>
    </submittedName>
    <submittedName>
        <fullName evidence="5">GntR family transcriptional regulator</fullName>
    </submittedName>
</protein>
<dbReference type="Proteomes" id="UP000467124">
    <property type="component" value="Unassembled WGS sequence"/>
</dbReference>
<evidence type="ECO:0000313" key="6">
    <source>
        <dbReference type="EMBL" id="MYR31469.1"/>
    </source>
</evidence>
<evidence type="ECO:0000256" key="2">
    <source>
        <dbReference type="ARBA" id="ARBA00023125"/>
    </source>
</evidence>
<sequence>MDRPSDRGSEAARVADHLRDEILDGVRAPGSRLVERDLAGELGVSRVPVRDALKTLVAEGLVTLRPRTWAVVREFTPSDIADLNEVREAFEVLAFRLAAQRHTRTGLARLQNALEIEQEAAERGDTTAARRAAADFHEIVTDLAGNRLLGEVEHLLRSRMRWLLGRHDDLSRVARQHARLFEAIAHRDEDLVAHLAREHLVSSRRLHAEHAEAANEAAET</sequence>
<evidence type="ECO:0000256" key="3">
    <source>
        <dbReference type="ARBA" id="ARBA00023163"/>
    </source>
</evidence>
<dbReference type="SUPFAM" id="SSF46785">
    <property type="entry name" value="Winged helix' DNA-binding domain"/>
    <property type="match status" value="1"/>
</dbReference>
<reference evidence="6 7" key="1">
    <citation type="journal article" date="2019" name="Nat. Commun.">
        <title>The antimicrobial potential of Streptomyces from insect microbiomes.</title>
        <authorList>
            <person name="Chevrette M.G."/>
            <person name="Carlson C.M."/>
            <person name="Ortega H.E."/>
            <person name="Thomas C."/>
            <person name="Ananiev G.E."/>
            <person name="Barns K.J."/>
            <person name="Book A.J."/>
            <person name="Cagnazzo J."/>
            <person name="Carlos C."/>
            <person name="Flanigan W."/>
            <person name="Grubbs K.J."/>
            <person name="Horn H.A."/>
            <person name="Hoffmann F.M."/>
            <person name="Klassen J.L."/>
            <person name="Knack J.J."/>
            <person name="Lewin G.R."/>
            <person name="McDonald B.R."/>
            <person name="Muller L."/>
            <person name="Melo W.G.P."/>
            <person name="Pinto-Tomas A.A."/>
            <person name="Schmitz A."/>
            <person name="Wendt-Pienkowski E."/>
            <person name="Wildman S."/>
            <person name="Zhao M."/>
            <person name="Zhang F."/>
            <person name="Bugni T.S."/>
            <person name="Andes D.R."/>
            <person name="Pupo M.T."/>
            <person name="Currie C.R."/>
        </authorList>
    </citation>
    <scope>NUCLEOTIDE SEQUENCE [LARGE SCALE GENOMIC DNA]</scope>
    <source>
        <strain evidence="6 7">SID5840</strain>
    </source>
</reference>
<dbReference type="InterPro" id="IPR008920">
    <property type="entry name" value="TF_FadR/GntR_C"/>
</dbReference>
<dbReference type="PROSITE" id="PS50949">
    <property type="entry name" value="HTH_GNTR"/>
    <property type="match status" value="1"/>
</dbReference>